<feature type="binding site" evidence="16">
    <location>
        <position position="251"/>
    </location>
    <ligand>
        <name>Ca(2+)</name>
        <dbReference type="ChEBI" id="CHEBI:29108"/>
        <label>2</label>
    </ligand>
</feature>
<dbReference type="Gene3D" id="1.10.420.10">
    <property type="entry name" value="Peroxidase, domain 2"/>
    <property type="match status" value="1"/>
</dbReference>
<dbReference type="GO" id="GO:0140825">
    <property type="term" value="F:lactoperoxidase activity"/>
    <property type="evidence" value="ECO:0007669"/>
    <property type="project" value="UniProtKB-EC"/>
</dbReference>
<evidence type="ECO:0000313" key="21">
    <source>
        <dbReference type="EMBL" id="GAA0157844.1"/>
    </source>
</evidence>
<evidence type="ECO:0000256" key="17">
    <source>
        <dbReference type="PIRSR" id="PIRSR600823-4"/>
    </source>
</evidence>
<name>A0AAV3Q1C1_LITER</name>
<feature type="disulfide bond" evidence="18">
    <location>
        <begin position="69"/>
        <end position="74"/>
    </location>
</feature>
<feature type="binding site" evidence="16">
    <location>
        <position position="89"/>
    </location>
    <ligand>
        <name>Ca(2+)</name>
        <dbReference type="ChEBI" id="CHEBI:29108"/>
        <label>1</label>
    </ligand>
</feature>
<evidence type="ECO:0000256" key="8">
    <source>
        <dbReference type="ARBA" id="ARBA00023002"/>
    </source>
</evidence>
<comment type="caution">
    <text evidence="21">The sequence shown here is derived from an EMBL/GenBank/DDBJ whole genome shotgun (WGS) entry which is preliminary data.</text>
</comment>
<keyword evidence="12" id="KW-0325">Glycoprotein</keyword>
<dbReference type="SUPFAM" id="SSF48113">
    <property type="entry name" value="Heme-dependent peroxidases"/>
    <property type="match status" value="1"/>
</dbReference>
<feature type="binding site" evidence="16">
    <location>
        <position position="243"/>
    </location>
    <ligand>
        <name>Ca(2+)</name>
        <dbReference type="ChEBI" id="CHEBI:29108"/>
        <label>2</label>
    </ligand>
</feature>
<dbReference type="GO" id="GO:0020037">
    <property type="term" value="F:heme binding"/>
    <property type="evidence" value="ECO:0007669"/>
    <property type="project" value="UniProtKB-UniRule"/>
</dbReference>
<dbReference type="PANTHER" id="PTHR31517">
    <property type="match status" value="1"/>
</dbReference>
<feature type="binding site" evidence="16">
    <location>
        <position position="75"/>
    </location>
    <ligand>
        <name>Ca(2+)</name>
        <dbReference type="ChEBI" id="CHEBI:29108"/>
        <label>1</label>
    </ligand>
</feature>
<dbReference type="GO" id="GO:0006979">
    <property type="term" value="P:response to oxidative stress"/>
    <property type="evidence" value="ECO:0007669"/>
    <property type="project" value="UniProtKB-UniRule"/>
</dbReference>
<feature type="binding site" evidence="16">
    <location>
        <position position="71"/>
    </location>
    <ligand>
        <name>Ca(2+)</name>
        <dbReference type="ChEBI" id="CHEBI:29108"/>
        <label>1</label>
    </ligand>
</feature>
<dbReference type="PRINTS" id="PR00461">
    <property type="entry name" value="PLPEROXIDASE"/>
</dbReference>
<feature type="binding site" description="axial binding residue" evidence="16">
    <location>
        <position position="193"/>
    </location>
    <ligand>
        <name>heme b</name>
        <dbReference type="ChEBI" id="CHEBI:60344"/>
    </ligand>
    <ligandPart>
        <name>Fe</name>
        <dbReference type="ChEBI" id="CHEBI:18248"/>
    </ligandPart>
</feature>
<comment type="cofactor">
    <cofactor evidence="16 19">
        <name>Ca(2+)</name>
        <dbReference type="ChEBI" id="CHEBI:29108"/>
    </cofactor>
    <text evidence="16 19">Binds 2 calcium ions per subunit.</text>
</comment>
<dbReference type="Proteomes" id="UP001454036">
    <property type="component" value="Unassembled WGS sequence"/>
</dbReference>
<feature type="binding site" evidence="16">
    <location>
        <position position="68"/>
    </location>
    <ligand>
        <name>Ca(2+)</name>
        <dbReference type="ChEBI" id="CHEBI:29108"/>
        <label>1</label>
    </ligand>
</feature>
<dbReference type="InterPro" id="IPR033905">
    <property type="entry name" value="Secretory_peroxidase"/>
</dbReference>
<proteinExistence type="inferred from homology"/>
<dbReference type="CDD" id="cd00693">
    <property type="entry name" value="secretory_peroxidase"/>
    <property type="match status" value="1"/>
</dbReference>
<comment type="cofactor">
    <cofactor evidence="16 19">
        <name>heme b</name>
        <dbReference type="ChEBI" id="CHEBI:60344"/>
    </cofactor>
    <text evidence="16 19">Binds 1 heme b (iron(II)-protoporphyrin IX) group per subunit.</text>
</comment>
<dbReference type="GO" id="GO:0048511">
    <property type="term" value="P:rhythmic process"/>
    <property type="evidence" value="ECO:0007669"/>
    <property type="project" value="UniProtKB-KW"/>
</dbReference>
<evidence type="ECO:0000256" key="5">
    <source>
        <dbReference type="ARBA" id="ARBA00022617"/>
    </source>
</evidence>
<feature type="binding site" evidence="15">
    <location>
        <position position="163"/>
    </location>
    <ligand>
        <name>substrate</name>
    </ligand>
</feature>
<keyword evidence="8 19" id="KW-0560">Oxidoreductase</keyword>
<keyword evidence="7 19" id="KW-0732">Signal</keyword>
<evidence type="ECO:0000256" key="4">
    <source>
        <dbReference type="ARBA" id="ARBA00022559"/>
    </source>
</evidence>
<dbReference type="PANTHER" id="PTHR31517:SF80">
    <property type="entry name" value="PEROXIDASE"/>
    <property type="match status" value="1"/>
</dbReference>
<evidence type="ECO:0000256" key="1">
    <source>
        <dbReference type="ARBA" id="ARBA00000189"/>
    </source>
</evidence>
<keyword evidence="10" id="KW-0090">Biological rhythms</keyword>
<feature type="signal peptide" evidence="19">
    <location>
        <begin position="1"/>
        <end position="25"/>
    </location>
</feature>
<feature type="chain" id="PRO_5043098077" description="Peroxidase" evidence="19">
    <location>
        <begin position="26"/>
        <end position="324"/>
    </location>
</feature>
<dbReference type="Pfam" id="PF00141">
    <property type="entry name" value="peroxidase"/>
    <property type="match status" value="1"/>
</dbReference>
<keyword evidence="16 19" id="KW-0106">Calcium</keyword>
<comment type="function">
    <text evidence="2">Removal of H(2)O(2), oxidation of toxic reductants, biosynthesis and degradation of lignin, suberization, auxin catabolism, response to environmental stresses such as wounding, pathogen attack and oxidative stress. These functions might be dependent on each isozyme/isoform in each plant tissue.</text>
</comment>
<evidence type="ECO:0000256" key="6">
    <source>
        <dbReference type="ARBA" id="ARBA00022723"/>
    </source>
</evidence>
<dbReference type="InterPro" id="IPR010255">
    <property type="entry name" value="Haem_peroxidase_sf"/>
</dbReference>
<feature type="site" description="Transition state stabilizer" evidence="17">
    <location>
        <position position="63"/>
    </location>
</feature>
<dbReference type="PROSITE" id="PS50873">
    <property type="entry name" value="PEROXIDASE_4"/>
    <property type="match status" value="1"/>
</dbReference>
<evidence type="ECO:0000256" key="2">
    <source>
        <dbReference type="ARBA" id="ARBA00002322"/>
    </source>
</evidence>
<evidence type="ECO:0000256" key="18">
    <source>
        <dbReference type="PIRSR" id="PIRSR600823-5"/>
    </source>
</evidence>
<keyword evidence="5 19" id="KW-0349">Heme</keyword>
<comment type="subcellular location">
    <subcellularLocation>
        <location evidence="19">Secreted</location>
    </subcellularLocation>
</comment>
<evidence type="ECO:0000256" key="3">
    <source>
        <dbReference type="ARBA" id="ARBA00012313"/>
    </source>
</evidence>
<evidence type="ECO:0000256" key="12">
    <source>
        <dbReference type="ARBA" id="ARBA00023180"/>
    </source>
</evidence>
<dbReference type="AlphaFoldDB" id="A0AAV3Q1C1"/>
<dbReference type="Gene3D" id="1.10.520.10">
    <property type="match status" value="1"/>
</dbReference>
<accession>A0AAV3Q1C1</accession>
<evidence type="ECO:0000256" key="10">
    <source>
        <dbReference type="ARBA" id="ARBA00023108"/>
    </source>
</evidence>
<evidence type="ECO:0000256" key="7">
    <source>
        <dbReference type="ARBA" id="ARBA00022729"/>
    </source>
</evidence>
<evidence type="ECO:0000256" key="14">
    <source>
        <dbReference type="PIRSR" id="PIRSR600823-1"/>
    </source>
</evidence>
<feature type="disulfide bond" evidence="18">
    <location>
        <begin position="36"/>
        <end position="115"/>
    </location>
</feature>
<comment type="similarity">
    <text evidence="19">Belongs to the peroxidase family. Classical plant (class III) peroxidase subfamily.</text>
</comment>
<feature type="disulfide bond" evidence="18">
    <location>
        <begin position="121"/>
        <end position="319"/>
    </location>
</feature>
<dbReference type="EMBL" id="BAABME010003199">
    <property type="protein sequence ID" value="GAA0157844.1"/>
    <property type="molecule type" value="Genomic_DNA"/>
</dbReference>
<gene>
    <name evidence="21" type="ORF">LIER_15020</name>
</gene>
<dbReference type="PRINTS" id="PR00458">
    <property type="entry name" value="PEROXIDASE"/>
</dbReference>
<dbReference type="FunFam" id="1.10.520.10:FF:000010">
    <property type="entry name" value="Peroxidase"/>
    <property type="match status" value="1"/>
</dbReference>
<dbReference type="GO" id="GO:0042744">
    <property type="term" value="P:hydrogen peroxide catabolic process"/>
    <property type="evidence" value="ECO:0007669"/>
    <property type="project" value="UniProtKB-KW"/>
</dbReference>
<feature type="disulfide bond" evidence="18">
    <location>
        <begin position="200"/>
        <end position="227"/>
    </location>
</feature>
<dbReference type="InterPro" id="IPR000823">
    <property type="entry name" value="Peroxidase_pln"/>
</dbReference>
<evidence type="ECO:0000256" key="15">
    <source>
        <dbReference type="PIRSR" id="PIRSR600823-2"/>
    </source>
</evidence>
<reference evidence="21 22" key="1">
    <citation type="submission" date="2024-01" db="EMBL/GenBank/DDBJ databases">
        <title>The complete chloroplast genome sequence of Lithospermum erythrorhizon: insights into the phylogenetic relationship among Boraginaceae species and the maternal lineages of purple gromwells.</title>
        <authorList>
            <person name="Okada T."/>
            <person name="Watanabe K."/>
        </authorList>
    </citation>
    <scope>NUCLEOTIDE SEQUENCE [LARGE SCALE GENOMIC DNA]</scope>
</reference>
<evidence type="ECO:0000259" key="20">
    <source>
        <dbReference type="PROSITE" id="PS50873"/>
    </source>
</evidence>
<keyword evidence="11 18" id="KW-1015">Disulfide bond</keyword>
<dbReference type="EC" id="1.11.1.7" evidence="3 19"/>
<feature type="domain" description="Plant heme peroxidase family profile" evidence="20">
    <location>
        <begin position="26"/>
        <end position="323"/>
    </location>
</feature>
<keyword evidence="19" id="KW-0964">Secreted</keyword>
<evidence type="ECO:0000313" key="22">
    <source>
        <dbReference type="Proteomes" id="UP001454036"/>
    </source>
</evidence>
<keyword evidence="4 19" id="KW-0575">Peroxidase</keyword>
<organism evidence="21 22">
    <name type="scientific">Lithospermum erythrorhizon</name>
    <name type="common">Purple gromwell</name>
    <name type="synonym">Lithospermum officinale var. erythrorhizon</name>
    <dbReference type="NCBI Taxonomy" id="34254"/>
    <lineage>
        <taxon>Eukaryota</taxon>
        <taxon>Viridiplantae</taxon>
        <taxon>Streptophyta</taxon>
        <taxon>Embryophyta</taxon>
        <taxon>Tracheophyta</taxon>
        <taxon>Spermatophyta</taxon>
        <taxon>Magnoliopsida</taxon>
        <taxon>eudicotyledons</taxon>
        <taxon>Gunneridae</taxon>
        <taxon>Pentapetalae</taxon>
        <taxon>asterids</taxon>
        <taxon>lamiids</taxon>
        <taxon>Boraginales</taxon>
        <taxon>Boraginaceae</taxon>
        <taxon>Boraginoideae</taxon>
        <taxon>Lithospermeae</taxon>
        <taxon>Lithospermum</taxon>
    </lineage>
</organism>
<keyword evidence="6 16" id="KW-0479">Metal-binding</keyword>
<evidence type="ECO:0000256" key="19">
    <source>
        <dbReference type="RuleBase" id="RU362060"/>
    </source>
</evidence>
<evidence type="ECO:0000256" key="9">
    <source>
        <dbReference type="ARBA" id="ARBA00023004"/>
    </source>
</evidence>
<dbReference type="FunFam" id="1.10.420.10:FF:000007">
    <property type="entry name" value="Peroxidase"/>
    <property type="match status" value="1"/>
</dbReference>
<evidence type="ECO:0000256" key="16">
    <source>
        <dbReference type="PIRSR" id="PIRSR600823-3"/>
    </source>
</evidence>
<dbReference type="GO" id="GO:0046872">
    <property type="term" value="F:metal ion binding"/>
    <property type="evidence" value="ECO:0007669"/>
    <property type="project" value="UniProtKB-UniRule"/>
</dbReference>
<evidence type="ECO:0000256" key="11">
    <source>
        <dbReference type="ARBA" id="ARBA00023157"/>
    </source>
</evidence>
<comment type="catalytic activity">
    <reaction evidence="1 19">
        <text>2 a phenolic donor + H2O2 = 2 a phenolic radical donor + 2 H2O</text>
        <dbReference type="Rhea" id="RHEA:56136"/>
        <dbReference type="ChEBI" id="CHEBI:15377"/>
        <dbReference type="ChEBI" id="CHEBI:16240"/>
        <dbReference type="ChEBI" id="CHEBI:139520"/>
        <dbReference type="ChEBI" id="CHEBI:139521"/>
        <dbReference type="EC" id="1.11.1.7"/>
    </reaction>
</comment>
<sequence length="324" mass="35740">MSKQLFWSSSLIVLLLAFLSYSANGDLQLNYYAKSCPQAPEIIKQQVYTLYKKHGNTAVSWIRTLFHDCIVKSCDASLLLQSKNGIKSEMTSNRNFGMRNLKYIDVIKAALEAKCPKTVSCADIIALSASEGSPLLGGPRMLMKTGRRDGRSSFVAEIEKYIPNHNASISSFLSIFKSVGVDTEGAVALIGAHSVGRVHCVNIVDRLYPTVDPSLDPAYATYLKGRCPSATPNPVAVEYSRFDRVTTMVLDNMYYKNILAHKGLLVIDQELASDKATAPYVNKMAADNTYFHAQFARAMVILSENNPLTGTQGEIRKDCRFVNA</sequence>
<keyword evidence="13 19" id="KW-0376">Hydrogen peroxide</keyword>
<keyword evidence="22" id="KW-1185">Reference proteome</keyword>
<evidence type="ECO:0000256" key="13">
    <source>
        <dbReference type="ARBA" id="ARBA00023324"/>
    </source>
</evidence>
<dbReference type="InterPro" id="IPR002016">
    <property type="entry name" value="Haem_peroxidase"/>
</dbReference>
<feature type="binding site" evidence="16">
    <location>
        <position position="77"/>
    </location>
    <ligand>
        <name>Ca(2+)</name>
        <dbReference type="ChEBI" id="CHEBI:29108"/>
        <label>1</label>
    </ligand>
</feature>
<keyword evidence="9 16" id="KW-0408">Iron</keyword>
<feature type="binding site" evidence="16">
    <location>
        <position position="246"/>
    </location>
    <ligand>
        <name>Ca(2+)</name>
        <dbReference type="ChEBI" id="CHEBI:29108"/>
        <label>2</label>
    </ligand>
</feature>
<protein>
    <recommendedName>
        <fullName evidence="3 19">Peroxidase</fullName>
        <ecNumber evidence="3 19">1.11.1.7</ecNumber>
    </recommendedName>
</protein>
<dbReference type="GO" id="GO:0005576">
    <property type="term" value="C:extracellular region"/>
    <property type="evidence" value="ECO:0007669"/>
    <property type="project" value="UniProtKB-SubCell"/>
</dbReference>
<feature type="active site" description="Proton acceptor" evidence="14">
    <location>
        <position position="67"/>
    </location>
</feature>